<evidence type="ECO:0000256" key="3">
    <source>
        <dbReference type="ARBA" id="ARBA00022452"/>
    </source>
</evidence>
<comment type="subcellular location">
    <subcellularLocation>
        <location evidence="1 8">Cell outer membrane</location>
        <topology evidence="1 8">Multi-pass membrane protein</topology>
    </subcellularLocation>
</comment>
<dbReference type="SUPFAM" id="SSF49464">
    <property type="entry name" value="Carboxypeptidase regulatory domain-like"/>
    <property type="match status" value="1"/>
</dbReference>
<evidence type="ECO:0000256" key="1">
    <source>
        <dbReference type="ARBA" id="ARBA00004571"/>
    </source>
</evidence>
<gene>
    <name evidence="12" type="ORF">DWW57_12445</name>
</gene>
<name>A0A412TNJ4_9BACT</name>
<dbReference type="Pfam" id="PF07715">
    <property type="entry name" value="Plug"/>
    <property type="match status" value="1"/>
</dbReference>
<comment type="similarity">
    <text evidence="8 9">Belongs to the TonB-dependent receptor family.</text>
</comment>
<keyword evidence="4 8" id="KW-0812">Transmembrane</keyword>
<dbReference type="NCBIfam" id="TIGR04056">
    <property type="entry name" value="OMP_RagA_SusC"/>
    <property type="match status" value="1"/>
</dbReference>
<evidence type="ECO:0000256" key="8">
    <source>
        <dbReference type="PROSITE-ProRule" id="PRU01360"/>
    </source>
</evidence>
<dbReference type="InterPro" id="IPR012910">
    <property type="entry name" value="Plug_dom"/>
</dbReference>
<dbReference type="InterPro" id="IPR008969">
    <property type="entry name" value="CarboxyPept-like_regulatory"/>
</dbReference>
<evidence type="ECO:0000313" key="12">
    <source>
        <dbReference type="EMBL" id="RGU55355.1"/>
    </source>
</evidence>
<dbReference type="Gene3D" id="2.60.40.1120">
    <property type="entry name" value="Carboxypeptidase-like, regulatory domain"/>
    <property type="match status" value="1"/>
</dbReference>
<organism evidence="12 13">
    <name type="scientific">Odoribacter splanchnicus</name>
    <dbReference type="NCBI Taxonomy" id="28118"/>
    <lineage>
        <taxon>Bacteria</taxon>
        <taxon>Pseudomonadati</taxon>
        <taxon>Bacteroidota</taxon>
        <taxon>Bacteroidia</taxon>
        <taxon>Bacteroidales</taxon>
        <taxon>Odoribacteraceae</taxon>
        <taxon>Odoribacter</taxon>
    </lineage>
</organism>
<feature type="domain" description="TonB-dependent receptor plug" evidence="11">
    <location>
        <begin position="223"/>
        <end position="322"/>
    </location>
</feature>
<evidence type="ECO:0000256" key="4">
    <source>
        <dbReference type="ARBA" id="ARBA00022692"/>
    </source>
</evidence>
<dbReference type="Pfam" id="PF13715">
    <property type="entry name" value="CarbopepD_reg_2"/>
    <property type="match status" value="1"/>
</dbReference>
<evidence type="ECO:0000256" key="5">
    <source>
        <dbReference type="ARBA" id="ARBA00023077"/>
    </source>
</evidence>
<evidence type="ECO:0000256" key="7">
    <source>
        <dbReference type="ARBA" id="ARBA00023237"/>
    </source>
</evidence>
<reference evidence="12 13" key="1">
    <citation type="submission" date="2018-08" db="EMBL/GenBank/DDBJ databases">
        <title>A genome reference for cultivated species of the human gut microbiota.</title>
        <authorList>
            <person name="Zou Y."/>
            <person name="Xue W."/>
            <person name="Luo G."/>
        </authorList>
    </citation>
    <scope>NUCLEOTIDE SEQUENCE [LARGE SCALE GENOMIC DNA]</scope>
    <source>
        <strain evidence="12 13">AF16-14</strain>
    </source>
</reference>
<dbReference type="InterPro" id="IPR036942">
    <property type="entry name" value="Beta-barrel_TonB_sf"/>
</dbReference>
<dbReference type="EMBL" id="QRYC01000018">
    <property type="protein sequence ID" value="RGU55355.1"/>
    <property type="molecule type" value="Genomic_DNA"/>
</dbReference>
<dbReference type="SUPFAM" id="SSF56935">
    <property type="entry name" value="Porins"/>
    <property type="match status" value="1"/>
</dbReference>
<accession>A0A412TNJ4</accession>
<dbReference type="InterPro" id="IPR023996">
    <property type="entry name" value="TonB-dep_OMP_SusC/RagA"/>
</dbReference>
<dbReference type="Gene3D" id="2.40.170.20">
    <property type="entry name" value="TonB-dependent receptor, beta-barrel domain"/>
    <property type="match status" value="1"/>
</dbReference>
<evidence type="ECO:0000256" key="6">
    <source>
        <dbReference type="ARBA" id="ARBA00023136"/>
    </source>
</evidence>
<dbReference type="InterPro" id="IPR023997">
    <property type="entry name" value="TonB-dep_OMP_SusC/RagA_CS"/>
</dbReference>
<protein>
    <submittedName>
        <fullName evidence="12">SusC/RagA family TonB-linked outer membrane protein</fullName>
    </submittedName>
</protein>
<evidence type="ECO:0000259" key="10">
    <source>
        <dbReference type="Pfam" id="PF00593"/>
    </source>
</evidence>
<keyword evidence="3 8" id="KW-1134">Transmembrane beta strand</keyword>
<dbReference type="Proteomes" id="UP000284243">
    <property type="component" value="Unassembled WGS sequence"/>
</dbReference>
<proteinExistence type="inferred from homology"/>
<evidence type="ECO:0000313" key="13">
    <source>
        <dbReference type="Proteomes" id="UP000284243"/>
    </source>
</evidence>
<dbReference type="Pfam" id="PF00593">
    <property type="entry name" value="TonB_dep_Rec_b-barrel"/>
    <property type="match status" value="1"/>
</dbReference>
<feature type="domain" description="TonB-dependent receptor-like beta-barrel" evidence="10">
    <location>
        <begin position="650"/>
        <end position="1026"/>
    </location>
</feature>
<keyword evidence="6 8" id="KW-0472">Membrane</keyword>
<dbReference type="PROSITE" id="PS52016">
    <property type="entry name" value="TONB_DEPENDENT_REC_3"/>
    <property type="match status" value="1"/>
</dbReference>
<evidence type="ECO:0000256" key="2">
    <source>
        <dbReference type="ARBA" id="ARBA00022448"/>
    </source>
</evidence>
<keyword evidence="2 8" id="KW-0813">Transport</keyword>
<keyword evidence="7 8" id="KW-0998">Cell outer membrane</keyword>
<dbReference type="RefSeq" id="WP_087383879.1">
    <property type="nucleotide sequence ID" value="NZ_CABJFF010000012.1"/>
</dbReference>
<evidence type="ECO:0000259" key="11">
    <source>
        <dbReference type="Pfam" id="PF07715"/>
    </source>
</evidence>
<comment type="caution">
    <text evidence="12">The sequence shown here is derived from an EMBL/GenBank/DDBJ whole genome shotgun (WGS) entry which is preliminary data.</text>
</comment>
<dbReference type="InterPro" id="IPR037066">
    <property type="entry name" value="Plug_dom_sf"/>
</dbReference>
<dbReference type="InterPro" id="IPR000531">
    <property type="entry name" value="Beta-barrel_TonB"/>
</dbReference>
<dbReference type="Gene3D" id="2.170.130.10">
    <property type="entry name" value="TonB-dependent receptor, plug domain"/>
    <property type="match status" value="1"/>
</dbReference>
<dbReference type="InterPro" id="IPR039426">
    <property type="entry name" value="TonB-dep_rcpt-like"/>
</dbReference>
<dbReference type="NCBIfam" id="TIGR04057">
    <property type="entry name" value="SusC_RagA_signa"/>
    <property type="match status" value="1"/>
</dbReference>
<dbReference type="GO" id="GO:0009279">
    <property type="term" value="C:cell outer membrane"/>
    <property type="evidence" value="ECO:0007669"/>
    <property type="project" value="UniProtKB-SubCell"/>
</dbReference>
<keyword evidence="5 9" id="KW-0798">TonB box</keyword>
<evidence type="ECO:0000256" key="9">
    <source>
        <dbReference type="RuleBase" id="RU003357"/>
    </source>
</evidence>
<dbReference type="AlphaFoldDB" id="A0A412TNJ4"/>
<sequence length="1196" mass="134200">MKKNQESDVGKASGVVWKMWLTMKLLFCFLLIGFSTVYGNAFSQVKISISVNEVSLQEVFEKLTEQTGYHFVYSNEMLQRTGKVSVDMQDCDLGQIMAVCLKNTGLWYRLEDNIIVISPKFRQPDVPQKKITLTGNVKDKEGRPLPGVTILLKGSAVGVVSDVDGNFTLTVPEESGLTLVFSFVGMKTQEVVLSGQQVLHIVMLEDVSQMEEVIVTGYQEVKKEKMTGAVTTISSEKLSDRYTPNLIQNLEARVAGLSTYGGKPIIRGTGTLYGESAPLLVVDGLPVEGSIEDLNPYDIASVNVLKDAAASAIYGARAANGIIVVTTKNARNKGKIDIDFQANITLYENKNVDYHDNFLMNAEEQVERASEYYDYYFNRKYADDPSMTRDKVIENFGKNITDGAQINPVAYAWYQHAAGNIGRSELDNILADLSKNNFAQDFADNIYRRQVMQQYNLSLRGSSDKFRNNLVINYRTDNMGIIEHKSNWLNVYYKGSCDLAKWLVATFSVNGVYANIKQYGNDYNVNLDPFSYAQYQSFYNADGSVKKLYSWYCGNEYMPLQEGMEDLGFNLVDELRDNQTKTRRQEMRYHGDLLFKIIPGLTAQTQFVYEVNSQNVQQHATQESHAARTIKNAYAKMDTESHKLVYMTPETGGFLQTTHTSGNFWTARGQLNYTNTFGKHEISAIAGLEFRETKTSGDKSLVLGYDEQLQSSATHTVDFGTLSQMSNSPYFQMNGSPFPCNQFAFTPYLENGMGIVKEVRHRYGSGYFNATYTYDNKYNIFGSFRKDYADIYGLDAKFRGRPLWSVGIGWNAHNESFLRDLSWMDFLKLRFSYGVTGNIYQGATSHMTASSGDINSTTNLPVASISSPANPDLRWEQNRTTNVGLDYGFMSYRLRGSLDYYVKTGKDIFAPITLDPTTGFSSMVANVASIRNNGIELAIGYDWFVPGNRRGFSWTTNLTVTYNKNKVLEVENPATRAYDLVSLPYKTGYPVNALWAYRFAGIDDRPGLVGQSMYYVENGNTSHNASSASVDVLEFGGQSDPKAIVGMDNQLRWNGLSLGFLLVYYGGHKMFAQPKSEVFESSWDSPLNIVYLNSWTPENHSDVPGIGEYASTSLGSECRTATNCLYDADFLKIRNITIGYDLPEYLTEKVGISKISLRFQINDPKALWIKNNAGIDPETLGIRKQASYMFGVNLSL</sequence>